<dbReference type="PANTHER" id="PTHR12914">
    <property type="entry name" value="PARTNER OF SLD5"/>
    <property type="match status" value="1"/>
</dbReference>
<dbReference type="CDD" id="cd11710">
    <property type="entry name" value="GINS_A_psf1"/>
    <property type="match status" value="1"/>
</dbReference>
<dbReference type="Pfam" id="PF24997">
    <property type="entry name" value="PSF1_C"/>
    <property type="match status" value="1"/>
</dbReference>
<evidence type="ECO:0000259" key="5">
    <source>
        <dbReference type="Pfam" id="PF05916"/>
    </source>
</evidence>
<comment type="subcellular location">
    <subcellularLocation>
        <location evidence="1">Nucleus</location>
    </subcellularLocation>
</comment>
<dbReference type="GO" id="GO:1902983">
    <property type="term" value="P:DNA strand elongation involved in mitotic DNA replication"/>
    <property type="evidence" value="ECO:0007669"/>
    <property type="project" value="TreeGrafter"/>
</dbReference>
<dbReference type="InterPro" id="IPR005339">
    <property type="entry name" value="GINS_Psf1"/>
</dbReference>
<dbReference type="InterPro" id="IPR021151">
    <property type="entry name" value="GINS_A"/>
</dbReference>
<dbReference type="GO" id="GO:0000811">
    <property type="term" value="C:GINS complex"/>
    <property type="evidence" value="ECO:0007669"/>
    <property type="project" value="InterPro"/>
</dbReference>
<dbReference type="Pfam" id="PF05916">
    <property type="entry name" value="Sld5"/>
    <property type="match status" value="1"/>
</dbReference>
<keyword evidence="3" id="KW-0235">DNA replication</keyword>
<evidence type="ECO:0000256" key="1">
    <source>
        <dbReference type="ARBA" id="ARBA00004123"/>
    </source>
</evidence>
<dbReference type="AlphaFoldDB" id="A0A0H5RBJ9"/>
<keyword evidence="4" id="KW-0539">Nucleus</keyword>
<feature type="domain" description="DNA replication complex GINS protein PSF1 C-terminal" evidence="6">
    <location>
        <begin position="156"/>
        <end position="203"/>
    </location>
</feature>
<accession>A0A0H5RBJ9</accession>
<name>A0A0H5RBJ9_9EUKA</name>
<dbReference type="EMBL" id="HACM01010560">
    <property type="protein sequence ID" value="CRZ11002.1"/>
    <property type="molecule type" value="Transcribed_RNA"/>
</dbReference>
<evidence type="ECO:0000256" key="2">
    <source>
        <dbReference type="ARBA" id="ARBA00006677"/>
    </source>
</evidence>
<dbReference type="CDD" id="cd21696">
    <property type="entry name" value="GINS_B_Psf1"/>
    <property type="match status" value="1"/>
</dbReference>
<dbReference type="InterPro" id="IPR036224">
    <property type="entry name" value="GINS_bundle-like_dom_sf"/>
</dbReference>
<evidence type="ECO:0000256" key="3">
    <source>
        <dbReference type="ARBA" id="ARBA00022705"/>
    </source>
</evidence>
<evidence type="ECO:0000313" key="7">
    <source>
        <dbReference type="EMBL" id="CRZ11002.1"/>
    </source>
</evidence>
<dbReference type="SUPFAM" id="SSF158573">
    <property type="entry name" value="GINS helical bundle-like"/>
    <property type="match status" value="1"/>
</dbReference>
<feature type="domain" description="GINS subunit" evidence="5">
    <location>
        <begin position="72"/>
        <end position="139"/>
    </location>
</feature>
<dbReference type="InterPro" id="IPR056783">
    <property type="entry name" value="PSF1_C"/>
</dbReference>
<sequence length="204" mass="23701">DRTSDYKFGAASFVGMYGDEALDLVKELHRARWLPAYREEVIKRVAKEIEILVNMIEKSLEAQNFEVSEAQIACGLIVHWQSVLYNKRCILAYLNHRVNLVKQLWWDQGGVLPNEIRQNLSSNELQFFDEYGRLMRIYQNVMDVDINLDQEPPTSLFIEVRVLRPCGTIQTDCGPITLNEHSTHLVRRRDVELLIRQGALEQIS</sequence>
<feature type="non-terminal residue" evidence="7">
    <location>
        <position position="1"/>
    </location>
</feature>
<dbReference type="Gene3D" id="1.20.58.1030">
    <property type="match status" value="1"/>
</dbReference>
<protein>
    <recommendedName>
        <fullName evidence="8">GINS subunit domain-containing protein</fullName>
    </recommendedName>
</protein>
<dbReference type="PANTHER" id="PTHR12914:SF2">
    <property type="entry name" value="DNA REPLICATION COMPLEX GINS PROTEIN PSF1"/>
    <property type="match status" value="1"/>
</dbReference>
<reference evidence="7" key="1">
    <citation type="submission" date="2015-04" db="EMBL/GenBank/DDBJ databases">
        <title>The genome sequence of the plant pathogenic Rhizarian Plasmodiophora brassicae reveals insights in its biotrophic life cycle and the origin of chitin synthesis.</title>
        <authorList>
            <person name="Schwelm A."/>
            <person name="Fogelqvist J."/>
            <person name="Knaust A."/>
            <person name="Julke S."/>
            <person name="Lilja T."/>
            <person name="Dhandapani V."/>
            <person name="Bonilla-Rosso G."/>
            <person name="Karlsson M."/>
            <person name="Shevchenko A."/>
            <person name="Choi S.R."/>
            <person name="Kim H.G."/>
            <person name="Park J.Y."/>
            <person name="Lim Y.P."/>
            <person name="Ludwig-Muller J."/>
            <person name="Dixelius C."/>
        </authorList>
    </citation>
    <scope>NUCLEOTIDE SEQUENCE</scope>
    <source>
        <tissue evidence="7">Potato root galls</tissue>
    </source>
</reference>
<evidence type="ECO:0000259" key="6">
    <source>
        <dbReference type="Pfam" id="PF24997"/>
    </source>
</evidence>
<evidence type="ECO:0000256" key="4">
    <source>
        <dbReference type="ARBA" id="ARBA00023242"/>
    </source>
</evidence>
<proteinExistence type="inferred from homology"/>
<organism evidence="7">
    <name type="scientific">Spongospora subterranea</name>
    <dbReference type="NCBI Taxonomy" id="70186"/>
    <lineage>
        <taxon>Eukaryota</taxon>
        <taxon>Sar</taxon>
        <taxon>Rhizaria</taxon>
        <taxon>Endomyxa</taxon>
        <taxon>Phytomyxea</taxon>
        <taxon>Plasmodiophorida</taxon>
        <taxon>Plasmodiophoridae</taxon>
        <taxon>Spongospora</taxon>
    </lineage>
</organism>
<evidence type="ECO:0008006" key="8">
    <source>
        <dbReference type="Google" id="ProtNLM"/>
    </source>
</evidence>
<comment type="similarity">
    <text evidence="2">Belongs to the GINS1/PSF1 family.</text>
</comment>